<feature type="region of interest" description="Disordered" evidence="1">
    <location>
        <begin position="1"/>
        <end position="20"/>
    </location>
</feature>
<comment type="caution">
    <text evidence="3">The sequence shown here is derived from an EMBL/GenBank/DDBJ whole genome shotgun (WGS) entry which is preliminary data.</text>
</comment>
<keyword evidence="2" id="KW-1133">Transmembrane helix</keyword>
<reference evidence="3 4" key="1">
    <citation type="submission" date="2021-06" db="EMBL/GenBank/DDBJ databases">
        <title>Caerostris extrusa draft genome.</title>
        <authorList>
            <person name="Kono N."/>
            <person name="Arakawa K."/>
        </authorList>
    </citation>
    <scope>NUCLEOTIDE SEQUENCE [LARGE SCALE GENOMIC DNA]</scope>
</reference>
<evidence type="ECO:0000313" key="3">
    <source>
        <dbReference type="EMBL" id="GIY86884.1"/>
    </source>
</evidence>
<sequence>MHFSTFKPKSHSPTLTTPDKVKERSRKKACLYFFRRFVCSTFHIWATTLRSERWNSFLTARLLLKGRGKRGESFGEFPRRSMATYLRDRDVIKGDKSFGIPEPEGDLSSGSRKKFAALLMEGEVESLDPRTLLVVRDKSVRIFVHLKPKSHYPTLTNPNKVKDRRRKACIYFFAVFCVSTYPIWATTLSSERWNSFLRAQLLLKGRGKRGQIFGDSPETDGDISSGSQEIGRALMEGEVESLDPRTLQVVTANQWSVRSIEGFGLPWTNLTCILSDVFDRDLFSGRMFIYLLKFR</sequence>
<keyword evidence="4" id="KW-1185">Reference proteome</keyword>
<proteinExistence type="predicted"/>
<dbReference type="AlphaFoldDB" id="A0AAV4WZ48"/>
<evidence type="ECO:0000256" key="2">
    <source>
        <dbReference type="SAM" id="Phobius"/>
    </source>
</evidence>
<keyword evidence="2" id="KW-0472">Membrane</keyword>
<accession>A0AAV4WZ48</accession>
<organism evidence="3 4">
    <name type="scientific">Caerostris extrusa</name>
    <name type="common">Bark spider</name>
    <name type="synonym">Caerostris bankana</name>
    <dbReference type="NCBI Taxonomy" id="172846"/>
    <lineage>
        <taxon>Eukaryota</taxon>
        <taxon>Metazoa</taxon>
        <taxon>Ecdysozoa</taxon>
        <taxon>Arthropoda</taxon>
        <taxon>Chelicerata</taxon>
        <taxon>Arachnida</taxon>
        <taxon>Araneae</taxon>
        <taxon>Araneomorphae</taxon>
        <taxon>Entelegynae</taxon>
        <taxon>Araneoidea</taxon>
        <taxon>Araneidae</taxon>
        <taxon>Caerostris</taxon>
    </lineage>
</organism>
<feature type="transmembrane region" description="Helical" evidence="2">
    <location>
        <begin position="168"/>
        <end position="185"/>
    </location>
</feature>
<keyword evidence="2" id="KW-0812">Transmembrane</keyword>
<name>A0AAV4WZ48_CAEEX</name>
<protein>
    <submittedName>
        <fullName evidence="3">Uncharacterized protein</fullName>
    </submittedName>
</protein>
<evidence type="ECO:0000313" key="4">
    <source>
        <dbReference type="Proteomes" id="UP001054945"/>
    </source>
</evidence>
<gene>
    <name evidence="3" type="ORF">CEXT_310911</name>
</gene>
<dbReference type="EMBL" id="BPLR01016856">
    <property type="protein sequence ID" value="GIY86884.1"/>
    <property type="molecule type" value="Genomic_DNA"/>
</dbReference>
<evidence type="ECO:0000256" key="1">
    <source>
        <dbReference type="SAM" id="MobiDB-lite"/>
    </source>
</evidence>
<dbReference type="Proteomes" id="UP001054945">
    <property type="component" value="Unassembled WGS sequence"/>
</dbReference>